<organism evidence="4">
    <name type="scientific">Schistocephalus solidus</name>
    <name type="common">Tapeworm</name>
    <dbReference type="NCBI Taxonomy" id="70667"/>
    <lineage>
        <taxon>Eukaryota</taxon>
        <taxon>Metazoa</taxon>
        <taxon>Spiralia</taxon>
        <taxon>Lophotrochozoa</taxon>
        <taxon>Platyhelminthes</taxon>
        <taxon>Cestoda</taxon>
        <taxon>Eucestoda</taxon>
        <taxon>Diphyllobothriidea</taxon>
        <taxon>Diphyllobothriidae</taxon>
        <taxon>Schistocephalus</taxon>
    </lineage>
</organism>
<feature type="region of interest" description="Disordered" evidence="1">
    <location>
        <begin position="1"/>
        <end position="20"/>
    </location>
</feature>
<evidence type="ECO:0000313" key="3">
    <source>
        <dbReference type="Proteomes" id="UP000275846"/>
    </source>
</evidence>
<accession>A0A183T7U7</accession>
<keyword evidence="3" id="KW-1185">Reference proteome</keyword>
<reference evidence="4" key="1">
    <citation type="submission" date="2016-06" db="UniProtKB">
        <authorList>
            <consortium name="WormBaseParasite"/>
        </authorList>
    </citation>
    <scope>IDENTIFICATION</scope>
</reference>
<reference evidence="2 3" key="2">
    <citation type="submission" date="2018-11" db="EMBL/GenBank/DDBJ databases">
        <authorList>
            <consortium name="Pathogen Informatics"/>
        </authorList>
    </citation>
    <scope>NUCLEOTIDE SEQUENCE [LARGE SCALE GENOMIC DNA]</scope>
    <source>
        <strain evidence="2 3">NST_G2</strain>
    </source>
</reference>
<name>A0A183T7U7_SCHSO</name>
<sequence length="77" mass="8043">MAECVAGDAASTVEDAAGAGSSDAYDSVALTFRITNEVESPEDLVLADVGFRDEGSFLALLEKELLLALSSKRAAKY</sequence>
<gene>
    <name evidence="2" type="ORF">SSLN_LOCUS12545</name>
</gene>
<protein>
    <submittedName>
        <fullName evidence="4">Transposase</fullName>
    </submittedName>
</protein>
<dbReference type="EMBL" id="UYSU01037354">
    <property type="protein sequence ID" value="VDL98930.1"/>
    <property type="molecule type" value="Genomic_DNA"/>
</dbReference>
<proteinExistence type="predicted"/>
<evidence type="ECO:0000313" key="4">
    <source>
        <dbReference type="WBParaSite" id="SSLN_0001301701-mRNA-1"/>
    </source>
</evidence>
<evidence type="ECO:0000256" key="1">
    <source>
        <dbReference type="SAM" id="MobiDB-lite"/>
    </source>
</evidence>
<dbReference type="Proteomes" id="UP000275846">
    <property type="component" value="Unassembled WGS sequence"/>
</dbReference>
<evidence type="ECO:0000313" key="2">
    <source>
        <dbReference type="EMBL" id="VDL98930.1"/>
    </source>
</evidence>
<dbReference type="AlphaFoldDB" id="A0A183T7U7"/>
<dbReference type="WBParaSite" id="SSLN_0001301701-mRNA-1">
    <property type="protein sequence ID" value="SSLN_0001301701-mRNA-1"/>
    <property type="gene ID" value="SSLN_0001301701"/>
</dbReference>